<organism evidence="2 3">
    <name type="scientific">Oikopleura dioica</name>
    <name type="common">Tunicate</name>
    <dbReference type="NCBI Taxonomy" id="34765"/>
    <lineage>
        <taxon>Eukaryota</taxon>
        <taxon>Metazoa</taxon>
        <taxon>Chordata</taxon>
        <taxon>Tunicata</taxon>
        <taxon>Appendicularia</taxon>
        <taxon>Copelata</taxon>
        <taxon>Oikopleuridae</taxon>
        <taxon>Oikopleura</taxon>
    </lineage>
</organism>
<feature type="transmembrane region" description="Helical" evidence="1">
    <location>
        <begin position="111"/>
        <end position="135"/>
    </location>
</feature>
<evidence type="ECO:0000313" key="3">
    <source>
        <dbReference type="Proteomes" id="UP001158576"/>
    </source>
</evidence>
<protein>
    <submittedName>
        <fullName evidence="2">Oidioi.mRNA.OKI2018_I69.chr2.g7029.t1.cds</fullName>
    </submittedName>
</protein>
<feature type="transmembrane region" description="Helical" evidence="1">
    <location>
        <begin position="70"/>
        <end position="91"/>
    </location>
</feature>
<evidence type="ECO:0000256" key="1">
    <source>
        <dbReference type="SAM" id="Phobius"/>
    </source>
</evidence>
<keyword evidence="1" id="KW-0812">Transmembrane</keyword>
<evidence type="ECO:0000313" key="2">
    <source>
        <dbReference type="EMBL" id="CAG5112859.1"/>
    </source>
</evidence>
<gene>
    <name evidence="2" type="ORF">OKIOD_LOCUS15794</name>
</gene>
<keyword evidence="1" id="KW-1133">Transmembrane helix</keyword>
<keyword evidence="1" id="KW-0472">Membrane</keyword>
<reference evidence="2 3" key="1">
    <citation type="submission" date="2021-04" db="EMBL/GenBank/DDBJ databases">
        <authorList>
            <person name="Bliznina A."/>
        </authorList>
    </citation>
    <scope>NUCLEOTIDE SEQUENCE [LARGE SCALE GENOMIC DNA]</scope>
</reference>
<keyword evidence="3" id="KW-1185">Reference proteome</keyword>
<dbReference type="EMBL" id="OU015567">
    <property type="protein sequence ID" value="CAG5112859.1"/>
    <property type="molecule type" value="Genomic_DNA"/>
</dbReference>
<sequence>MSMRMRAIDKSGVKRKLHYTAENKYSNYNINCTQVFLCTPESKTPKSIAAKEVLSLSTARTYGYRDFYQLYFNISICQLVSIPAPITITIYNELEIPFADRNYQNVKLFGLIQQTFFYVICGVIAGIAVVAGALYGTTRSTVIEAQAMQNTYVQKGNRRVMHGKRSSEEQRTELLDLHQHSTTLDSIEEHPDEGTNNEGTSSMIFESLQYRRNPLHMTEMERKRLIEAPKTRDKDDTALLTFKKRRISPPHHSV</sequence>
<dbReference type="Proteomes" id="UP001158576">
    <property type="component" value="Chromosome 2"/>
</dbReference>
<accession>A0ABN7T5I1</accession>
<name>A0ABN7T5I1_OIKDI</name>
<proteinExistence type="predicted"/>